<sequence length="237" mass="26395" precursor="true">MRNYVFSSCLSALSILALSVSGLAADKAAEESKPGPSHEVHSLRLQGIELKAEEIDYKIQRGGRREINLNGQAMIQIDQITVRANSIHAVYTALDKLVLELQEHVSIVSPGDHLRAKATEAKFDFGAKTLLLKGREDKLAQLNRYEGSRVNQLIATEIQIQFTDQETVLIKSSGPVEITERKQTPEDDFPVRQQPRNDPFSGPVPDYAPRKAQTSFSPQTDLFSPSSRPAPRTRKDF</sequence>
<protein>
    <submittedName>
        <fullName evidence="1">Uncharacterized protein</fullName>
    </submittedName>
</protein>
<dbReference type="AlphaFoldDB" id="A0A518A1G9"/>
<organism evidence="1 2">
    <name type="scientific">Gimesia panareensis</name>
    <dbReference type="NCBI Taxonomy" id="2527978"/>
    <lineage>
        <taxon>Bacteria</taxon>
        <taxon>Pseudomonadati</taxon>
        <taxon>Planctomycetota</taxon>
        <taxon>Planctomycetia</taxon>
        <taxon>Planctomycetales</taxon>
        <taxon>Planctomycetaceae</taxon>
        <taxon>Gimesia</taxon>
    </lineage>
</organism>
<evidence type="ECO:0000313" key="1">
    <source>
        <dbReference type="EMBL" id="QDV18319.1"/>
    </source>
</evidence>
<gene>
    <name evidence="1" type="ORF">Pan153_29760</name>
</gene>
<reference evidence="1 2" key="1">
    <citation type="submission" date="2019-02" db="EMBL/GenBank/DDBJ databases">
        <title>Deep-cultivation of Planctomycetes and their phenomic and genomic characterization uncovers novel biology.</title>
        <authorList>
            <person name="Wiegand S."/>
            <person name="Jogler M."/>
            <person name="Boedeker C."/>
            <person name="Pinto D."/>
            <person name="Vollmers J."/>
            <person name="Rivas-Marin E."/>
            <person name="Kohn T."/>
            <person name="Peeters S.H."/>
            <person name="Heuer A."/>
            <person name="Rast P."/>
            <person name="Oberbeckmann S."/>
            <person name="Bunk B."/>
            <person name="Jeske O."/>
            <person name="Meyerdierks A."/>
            <person name="Storesund J.E."/>
            <person name="Kallscheuer N."/>
            <person name="Luecker S."/>
            <person name="Lage O.M."/>
            <person name="Pohl T."/>
            <person name="Merkel B.J."/>
            <person name="Hornburger P."/>
            <person name="Mueller R.-W."/>
            <person name="Bruemmer F."/>
            <person name="Labrenz M."/>
            <person name="Spormann A.M."/>
            <person name="Op den Camp H."/>
            <person name="Overmann J."/>
            <person name="Amann R."/>
            <person name="Jetten M.S.M."/>
            <person name="Mascher T."/>
            <person name="Medema M.H."/>
            <person name="Devos D.P."/>
            <person name="Kaster A.-K."/>
            <person name="Ovreas L."/>
            <person name="Rohde M."/>
            <person name="Galperin M.Y."/>
            <person name="Jogler C."/>
        </authorList>
    </citation>
    <scope>NUCLEOTIDE SEQUENCE [LARGE SCALE GENOMIC DNA]</scope>
    <source>
        <strain evidence="1 2">Pan153</strain>
    </source>
</reference>
<proteinExistence type="predicted"/>
<dbReference type="EMBL" id="CP036317">
    <property type="protein sequence ID" value="QDV18319.1"/>
    <property type="molecule type" value="Genomic_DNA"/>
</dbReference>
<dbReference type="OrthoDB" id="261602at2"/>
<accession>A0A518A1G9</accession>
<dbReference type="RefSeq" id="WP_145104318.1">
    <property type="nucleotide sequence ID" value="NZ_CP036277.1"/>
</dbReference>
<evidence type="ECO:0000313" key="2">
    <source>
        <dbReference type="Proteomes" id="UP000320839"/>
    </source>
</evidence>
<dbReference type="Proteomes" id="UP000320839">
    <property type="component" value="Chromosome"/>
</dbReference>
<name>A0A518A1G9_9PLAN</name>
<accession>A0A518FPP5</accession>